<feature type="binding site" evidence="6">
    <location>
        <position position="72"/>
    </location>
    <ligand>
        <name>S-adenosyl-L-methionine</name>
        <dbReference type="ChEBI" id="CHEBI:59789"/>
    </ligand>
</feature>
<comment type="catalytic activity">
    <reaction evidence="6">
        <text>a 2-demethylmenaquinol + S-adenosyl-L-methionine = a menaquinol + S-adenosyl-L-homocysteine + H(+)</text>
        <dbReference type="Rhea" id="RHEA:42640"/>
        <dbReference type="Rhea" id="RHEA-COMP:9539"/>
        <dbReference type="Rhea" id="RHEA-COMP:9563"/>
        <dbReference type="ChEBI" id="CHEBI:15378"/>
        <dbReference type="ChEBI" id="CHEBI:18151"/>
        <dbReference type="ChEBI" id="CHEBI:55437"/>
        <dbReference type="ChEBI" id="CHEBI:57856"/>
        <dbReference type="ChEBI" id="CHEBI:59789"/>
        <dbReference type="EC" id="2.1.1.163"/>
    </reaction>
</comment>
<comment type="pathway">
    <text evidence="6">Quinol/quinone metabolism; menaquinone biosynthesis; menaquinol from 1,4-dihydroxy-2-naphthoate: step 2/2.</text>
</comment>
<dbReference type="GO" id="GO:0008425">
    <property type="term" value="F:2-methoxy-6-polyprenyl-1,4-benzoquinol methyltransferase activity"/>
    <property type="evidence" value="ECO:0007669"/>
    <property type="project" value="UniProtKB-UniRule"/>
</dbReference>
<evidence type="ECO:0000313" key="8">
    <source>
        <dbReference type="Proteomes" id="UP001060336"/>
    </source>
</evidence>
<dbReference type="GO" id="GO:0009060">
    <property type="term" value="P:aerobic respiration"/>
    <property type="evidence" value="ECO:0007669"/>
    <property type="project" value="UniProtKB-UniRule"/>
</dbReference>
<comment type="function">
    <text evidence="6">Methyltransferase required for the conversion of demethylmenaquinol (DMKH2) to menaquinol (MKH2) and the conversion of 2-polyprenyl-6-methoxy-1,4-benzoquinol (DDMQH2) to 2-polyprenyl-3-methyl-6-methoxy-1,4-benzoquinol (DMQH2).</text>
</comment>
<dbReference type="Pfam" id="PF01209">
    <property type="entry name" value="Ubie_methyltran"/>
    <property type="match status" value="1"/>
</dbReference>
<evidence type="ECO:0000256" key="4">
    <source>
        <dbReference type="ARBA" id="ARBA00022688"/>
    </source>
</evidence>
<dbReference type="NCBIfam" id="NF001244">
    <property type="entry name" value="PRK00216.1-5"/>
    <property type="match status" value="1"/>
</dbReference>
<keyword evidence="2 6" id="KW-0489">Methyltransferase</keyword>
<dbReference type="GO" id="GO:0009234">
    <property type="term" value="P:menaquinone biosynthetic process"/>
    <property type="evidence" value="ECO:0007669"/>
    <property type="project" value="UniProtKB-UniRule"/>
</dbReference>
<gene>
    <name evidence="6 7" type="primary">ubiE</name>
    <name evidence="7" type="ORF">NUH88_10405</name>
</gene>
<organism evidence="7 8">
    <name type="scientific">Nisaea acidiphila</name>
    <dbReference type="NCBI Taxonomy" id="1862145"/>
    <lineage>
        <taxon>Bacteria</taxon>
        <taxon>Pseudomonadati</taxon>
        <taxon>Pseudomonadota</taxon>
        <taxon>Alphaproteobacteria</taxon>
        <taxon>Rhodospirillales</taxon>
        <taxon>Thalassobaculaceae</taxon>
        <taxon>Nisaea</taxon>
    </lineage>
</organism>
<dbReference type="InterPro" id="IPR004033">
    <property type="entry name" value="UbiE/COQ5_MeTrFase"/>
</dbReference>
<dbReference type="KEGG" id="naci:NUH88_10405"/>
<feature type="binding site" evidence="6">
    <location>
        <begin position="118"/>
        <end position="119"/>
    </location>
    <ligand>
        <name>S-adenosyl-L-methionine</name>
        <dbReference type="ChEBI" id="CHEBI:59789"/>
    </ligand>
</feature>
<dbReference type="PANTHER" id="PTHR43591:SF24">
    <property type="entry name" value="2-METHOXY-6-POLYPRENYL-1,4-BENZOQUINOL METHYLASE, MITOCHONDRIAL"/>
    <property type="match status" value="1"/>
</dbReference>
<keyword evidence="5 6" id="KW-0949">S-adenosyl-L-methionine</keyword>
<dbReference type="EC" id="2.1.1.201" evidence="6"/>
<dbReference type="PROSITE" id="PS51608">
    <property type="entry name" value="SAM_MT_UBIE"/>
    <property type="match status" value="1"/>
</dbReference>
<keyword evidence="8" id="KW-1185">Reference proteome</keyword>
<evidence type="ECO:0000256" key="5">
    <source>
        <dbReference type="ARBA" id="ARBA00022691"/>
    </source>
</evidence>
<dbReference type="EC" id="2.1.1.163" evidence="6"/>
<dbReference type="RefSeq" id="WP_257771959.1">
    <property type="nucleotide sequence ID" value="NZ_CP102480.1"/>
</dbReference>
<evidence type="ECO:0000256" key="1">
    <source>
        <dbReference type="ARBA" id="ARBA00022428"/>
    </source>
</evidence>
<evidence type="ECO:0000256" key="6">
    <source>
        <dbReference type="HAMAP-Rule" id="MF_01813"/>
    </source>
</evidence>
<evidence type="ECO:0000256" key="3">
    <source>
        <dbReference type="ARBA" id="ARBA00022679"/>
    </source>
</evidence>
<evidence type="ECO:0000313" key="7">
    <source>
        <dbReference type="EMBL" id="UUX52094.1"/>
    </source>
</evidence>
<keyword evidence="1 6" id="KW-0474">Menaquinone biosynthesis</keyword>
<protein>
    <recommendedName>
        <fullName evidence="6">Ubiquinone/menaquinone biosynthesis C-methyltransferase UbiE</fullName>
        <ecNumber evidence="6">2.1.1.163</ecNumber>
        <ecNumber evidence="6">2.1.1.201</ecNumber>
    </recommendedName>
    <alternativeName>
        <fullName evidence="6">2-methoxy-6-polyprenyl-1,4-benzoquinol methylase</fullName>
    </alternativeName>
    <alternativeName>
        <fullName evidence="6">Demethylmenaquinone methyltransferase</fullName>
    </alternativeName>
</protein>
<dbReference type="HAMAP" id="MF_01813">
    <property type="entry name" value="MenG_UbiE_methyltr"/>
    <property type="match status" value="1"/>
</dbReference>
<name>A0A9J7AYE8_9PROT</name>
<dbReference type="PANTHER" id="PTHR43591">
    <property type="entry name" value="METHYLTRANSFERASE"/>
    <property type="match status" value="1"/>
</dbReference>
<reference evidence="7" key="1">
    <citation type="submission" date="2022-08" db="EMBL/GenBank/DDBJ databases">
        <title>Nisaea acidiphila sp. nov., isolated from a marine algal debris and emended description of the genus Nisaea Urios et al. 2008.</title>
        <authorList>
            <person name="Kwon K."/>
        </authorList>
    </citation>
    <scope>NUCLEOTIDE SEQUENCE</scope>
    <source>
        <strain evidence="7">MEBiC11861</strain>
    </source>
</reference>
<dbReference type="Proteomes" id="UP001060336">
    <property type="component" value="Chromosome"/>
</dbReference>
<keyword evidence="4 6" id="KW-0831">Ubiquinone biosynthesis</keyword>
<keyword evidence="3 6" id="KW-0808">Transferase</keyword>
<dbReference type="NCBIfam" id="NF001242">
    <property type="entry name" value="PRK00216.1-3"/>
    <property type="match status" value="1"/>
</dbReference>
<dbReference type="NCBIfam" id="TIGR01934">
    <property type="entry name" value="MenG_MenH_UbiE"/>
    <property type="match status" value="1"/>
</dbReference>
<comment type="catalytic activity">
    <reaction evidence="6">
        <text>a 2-methoxy-6-(all-trans-polyprenyl)benzene-1,4-diol + S-adenosyl-L-methionine = a 5-methoxy-2-methyl-3-(all-trans-polyprenyl)benzene-1,4-diol + S-adenosyl-L-homocysteine + H(+)</text>
        <dbReference type="Rhea" id="RHEA:28286"/>
        <dbReference type="Rhea" id="RHEA-COMP:10858"/>
        <dbReference type="Rhea" id="RHEA-COMP:10859"/>
        <dbReference type="ChEBI" id="CHEBI:15378"/>
        <dbReference type="ChEBI" id="CHEBI:57856"/>
        <dbReference type="ChEBI" id="CHEBI:59789"/>
        <dbReference type="ChEBI" id="CHEBI:84166"/>
        <dbReference type="ChEBI" id="CHEBI:84167"/>
        <dbReference type="EC" id="2.1.1.201"/>
    </reaction>
</comment>
<accession>A0A9J7AYE8</accession>
<dbReference type="Gene3D" id="3.40.50.150">
    <property type="entry name" value="Vaccinia Virus protein VP39"/>
    <property type="match status" value="1"/>
</dbReference>
<dbReference type="InterPro" id="IPR029063">
    <property type="entry name" value="SAM-dependent_MTases_sf"/>
</dbReference>
<sequence length="246" mass="27181">MTESATTHFGFQDVPVGEKAGMVRQVFDSVAGRYDLMNDLMSLGIHRLWKDALMDWIAPRPDLTLLDVAGGTGDIAFRYRARGGGPVTVCDINESMLTVGRERAAENGVEGLTWIVGNAEMLPVEDASVDLYTIAFGLRNVTDIDAALRDARRVLKPGGRFLCLEFSRLAIPALDPVYDFYSFKVLPEIGARVADDREAYQYLAESIRKFPDQESFVERIGAAGFGRIRYRNLSGGIAAIHSAWKI</sequence>
<dbReference type="PROSITE" id="PS01184">
    <property type="entry name" value="UBIE_2"/>
    <property type="match status" value="1"/>
</dbReference>
<evidence type="ECO:0000256" key="2">
    <source>
        <dbReference type="ARBA" id="ARBA00022603"/>
    </source>
</evidence>
<feature type="binding site" evidence="6">
    <location>
        <position position="91"/>
    </location>
    <ligand>
        <name>S-adenosyl-L-methionine</name>
        <dbReference type="ChEBI" id="CHEBI:59789"/>
    </ligand>
</feature>
<dbReference type="GO" id="GO:0032259">
    <property type="term" value="P:methylation"/>
    <property type="evidence" value="ECO:0007669"/>
    <property type="project" value="UniProtKB-KW"/>
</dbReference>
<dbReference type="InterPro" id="IPR023576">
    <property type="entry name" value="UbiE/COQ5_MeTrFase_CS"/>
</dbReference>
<dbReference type="CDD" id="cd02440">
    <property type="entry name" value="AdoMet_MTases"/>
    <property type="match status" value="1"/>
</dbReference>
<dbReference type="GO" id="GO:0043770">
    <property type="term" value="F:demethylmenaquinone methyltransferase activity"/>
    <property type="evidence" value="ECO:0007669"/>
    <property type="project" value="UniProtKB-UniRule"/>
</dbReference>
<dbReference type="AlphaFoldDB" id="A0A9J7AYE8"/>
<proteinExistence type="inferred from homology"/>
<dbReference type="PROSITE" id="PS01183">
    <property type="entry name" value="UBIE_1"/>
    <property type="match status" value="1"/>
</dbReference>
<dbReference type="SUPFAM" id="SSF53335">
    <property type="entry name" value="S-adenosyl-L-methionine-dependent methyltransferases"/>
    <property type="match status" value="1"/>
</dbReference>
<comment type="pathway">
    <text evidence="6">Cofactor biosynthesis; ubiquinone biosynthesis.</text>
</comment>
<comment type="caution">
    <text evidence="6">Lacks conserved residue(s) required for the propagation of feature annotation.</text>
</comment>
<dbReference type="EMBL" id="CP102480">
    <property type="protein sequence ID" value="UUX52094.1"/>
    <property type="molecule type" value="Genomic_DNA"/>
</dbReference>
<comment type="similarity">
    <text evidence="6">Belongs to the class I-like SAM-binding methyltransferase superfamily. MenG/UbiE family.</text>
</comment>